<evidence type="ECO:0000256" key="2">
    <source>
        <dbReference type="ARBA" id="ARBA00004604"/>
    </source>
</evidence>
<dbReference type="GO" id="GO:0034475">
    <property type="term" value="P:U4 snRNA 3'-end processing"/>
    <property type="evidence" value="ECO:0007669"/>
    <property type="project" value="TreeGrafter"/>
</dbReference>
<dbReference type="CDD" id="cd11368">
    <property type="entry name" value="RNase_PH_RRP45"/>
    <property type="match status" value="1"/>
</dbReference>
<comment type="similarity">
    <text evidence="3">Belongs to the RNase PH family.</text>
</comment>
<dbReference type="GO" id="GO:0016075">
    <property type="term" value="P:rRNA catabolic process"/>
    <property type="evidence" value="ECO:0007669"/>
    <property type="project" value="TreeGrafter"/>
</dbReference>
<dbReference type="SUPFAM" id="SSF55666">
    <property type="entry name" value="Ribonuclease PH domain 2-like"/>
    <property type="match status" value="1"/>
</dbReference>
<gene>
    <name evidence="13" type="ORF">NADFUDRAFT_51154</name>
</gene>
<evidence type="ECO:0000256" key="9">
    <source>
        <dbReference type="ARBA" id="ARBA00023242"/>
    </source>
</evidence>
<sequence>MAVGKSISLNESQFILRALRESKRLDGRSFSEPREVDLSFGDEFGHAQVKLGQTWVVAKISAEVVKPREDRPFEGGFTINTDISSMASPLFENNRQSDDEVIMSRMIEKAIRRSNSLDLESLCIVAGKKVWNIRADVHVLNYDGGLVDAICIAVIAGLLHFRKPDVSVDGEEVSFHSFEDRNPVPLSILHMPICSTFSFFQVDQSEDANDSNNLPERLDPQVVLVDANAQELILSGGDMTITVNKNRDVCQMLKSGGLRVEAYTILNCVNIAYEFAVKTTKLINDKLKEDHAKRNVGNIDQLLSAENDR</sequence>
<dbReference type="Gene3D" id="3.30.230.70">
    <property type="entry name" value="GHMP Kinase, N-terminal domain"/>
    <property type="match status" value="1"/>
</dbReference>
<dbReference type="FunFam" id="3.30.230.70:FF:000005">
    <property type="entry name" value="Exosome complex component RRP45"/>
    <property type="match status" value="1"/>
</dbReference>
<feature type="domain" description="Exoribonuclease phosphorolytic" evidence="11">
    <location>
        <begin position="33"/>
        <end position="164"/>
    </location>
</feature>
<dbReference type="InterPro" id="IPR033100">
    <property type="entry name" value="Rrp45"/>
</dbReference>
<evidence type="ECO:0000313" key="14">
    <source>
        <dbReference type="Proteomes" id="UP000095009"/>
    </source>
</evidence>
<keyword evidence="5" id="KW-0963">Cytoplasm</keyword>
<dbReference type="GO" id="GO:0034473">
    <property type="term" value="P:U1 snRNA 3'-end processing"/>
    <property type="evidence" value="ECO:0007669"/>
    <property type="project" value="TreeGrafter"/>
</dbReference>
<dbReference type="PANTHER" id="PTHR11097:SF14">
    <property type="entry name" value="EXOSOME COMPLEX COMPONENT RRP45"/>
    <property type="match status" value="1"/>
</dbReference>
<keyword evidence="6" id="KW-0698">rRNA processing</keyword>
<keyword evidence="14" id="KW-1185">Reference proteome</keyword>
<dbReference type="Pfam" id="PF01138">
    <property type="entry name" value="RNase_PH"/>
    <property type="match status" value="1"/>
</dbReference>
<dbReference type="Proteomes" id="UP000095009">
    <property type="component" value="Unassembled WGS sequence"/>
</dbReference>
<dbReference type="GO" id="GO:0071028">
    <property type="term" value="P:nuclear mRNA surveillance"/>
    <property type="evidence" value="ECO:0007669"/>
    <property type="project" value="TreeGrafter"/>
</dbReference>
<dbReference type="GO" id="GO:0005730">
    <property type="term" value="C:nucleolus"/>
    <property type="evidence" value="ECO:0007669"/>
    <property type="project" value="UniProtKB-SubCell"/>
</dbReference>
<dbReference type="EMBL" id="KV454409">
    <property type="protein sequence ID" value="ODQ65876.1"/>
    <property type="molecule type" value="Genomic_DNA"/>
</dbReference>
<dbReference type="GO" id="GO:0000176">
    <property type="term" value="C:nuclear exosome (RNase complex)"/>
    <property type="evidence" value="ECO:0007669"/>
    <property type="project" value="UniProtKB-ARBA"/>
</dbReference>
<reference evidence="13 14" key="1">
    <citation type="journal article" date="2016" name="Proc. Natl. Acad. Sci. U.S.A.">
        <title>Comparative genomics of biotechnologically important yeasts.</title>
        <authorList>
            <person name="Riley R."/>
            <person name="Haridas S."/>
            <person name="Wolfe K.H."/>
            <person name="Lopes M.R."/>
            <person name="Hittinger C.T."/>
            <person name="Goeker M."/>
            <person name="Salamov A.A."/>
            <person name="Wisecaver J.H."/>
            <person name="Long T.M."/>
            <person name="Calvey C.H."/>
            <person name="Aerts A.L."/>
            <person name="Barry K.W."/>
            <person name="Choi C."/>
            <person name="Clum A."/>
            <person name="Coughlan A.Y."/>
            <person name="Deshpande S."/>
            <person name="Douglass A.P."/>
            <person name="Hanson S.J."/>
            <person name="Klenk H.-P."/>
            <person name="LaButti K.M."/>
            <person name="Lapidus A."/>
            <person name="Lindquist E.A."/>
            <person name="Lipzen A.M."/>
            <person name="Meier-Kolthoff J.P."/>
            <person name="Ohm R.A."/>
            <person name="Otillar R.P."/>
            <person name="Pangilinan J.L."/>
            <person name="Peng Y."/>
            <person name="Rokas A."/>
            <person name="Rosa C.A."/>
            <person name="Scheuner C."/>
            <person name="Sibirny A.A."/>
            <person name="Slot J.C."/>
            <person name="Stielow J.B."/>
            <person name="Sun H."/>
            <person name="Kurtzman C.P."/>
            <person name="Blackwell M."/>
            <person name="Grigoriev I.V."/>
            <person name="Jeffries T.W."/>
        </authorList>
    </citation>
    <scope>NUCLEOTIDE SEQUENCE [LARGE SCALE GENOMIC DNA]</scope>
    <source>
        <strain evidence="13 14">DSM 6958</strain>
    </source>
</reference>
<evidence type="ECO:0000256" key="10">
    <source>
        <dbReference type="ARBA" id="ARBA00077933"/>
    </source>
</evidence>
<keyword evidence="7" id="KW-0271">Exosome</keyword>
<evidence type="ECO:0000256" key="5">
    <source>
        <dbReference type="ARBA" id="ARBA00022490"/>
    </source>
</evidence>
<feature type="domain" description="Exoribonuclease phosphorolytic" evidence="12">
    <location>
        <begin position="190"/>
        <end position="274"/>
    </location>
</feature>
<dbReference type="AlphaFoldDB" id="A0A1E3PKB6"/>
<keyword evidence="9" id="KW-0539">Nucleus</keyword>
<dbReference type="SUPFAM" id="SSF54211">
    <property type="entry name" value="Ribosomal protein S5 domain 2-like"/>
    <property type="match status" value="1"/>
</dbReference>
<evidence type="ECO:0000256" key="3">
    <source>
        <dbReference type="ARBA" id="ARBA00006678"/>
    </source>
</evidence>
<dbReference type="PANTHER" id="PTHR11097">
    <property type="entry name" value="EXOSOME COMPLEX EXONUCLEASE RIBOSOMAL RNA PROCESSING PROTEIN"/>
    <property type="match status" value="1"/>
</dbReference>
<comment type="subcellular location">
    <subcellularLocation>
        <location evidence="1">Cytoplasm</location>
    </subcellularLocation>
    <subcellularLocation>
        <location evidence="2">Nucleus</location>
        <location evidence="2">Nucleolus</location>
    </subcellularLocation>
</comment>
<proteinExistence type="inferred from homology"/>
<evidence type="ECO:0000259" key="12">
    <source>
        <dbReference type="Pfam" id="PF03725"/>
    </source>
</evidence>
<dbReference type="InterPro" id="IPR050590">
    <property type="entry name" value="Exosome_comp_Rrp42_subfam"/>
</dbReference>
<dbReference type="GO" id="GO:0000177">
    <property type="term" value="C:cytoplasmic exosome (RNase complex)"/>
    <property type="evidence" value="ECO:0007669"/>
    <property type="project" value="TreeGrafter"/>
</dbReference>
<dbReference type="Pfam" id="PF03725">
    <property type="entry name" value="RNase_PH_C"/>
    <property type="match status" value="1"/>
</dbReference>
<dbReference type="InterPro" id="IPR020568">
    <property type="entry name" value="Ribosomal_Su5_D2-typ_SF"/>
</dbReference>
<dbReference type="GO" id="GO:0034476">
    <property type="term" value="P:U5 snRNA 3'-end processing"/>
    <property type="evidence" value="ECO:0007669"/>
    <property type="project" value="TreeGrafter"/>
</dbReference>
<dbReference type="GO" id="GO:0071035">
    <property type="term" value="P:nuclear polyadenylation-dependent rRNA catabolic process"/>
    <property type="evidence" value="ECO:0007669"/>
    <property type="project" value="TreeGrafter"/>
</dbReference>
<evidence type="ECO:0000313" key="13">
    <source>
        <dbReference type="EMBL" id="ODQ65876.1"/>
    </source>
</evidence>
<evidence type="ECO:0000256" key="8">
    <source>
        <dbReference type="ARBA" id="ARBA00022884"/>
    </source>
</evidence>
<dbReference type="GO" id="GO:0071038">
    <property type="term" value="P:TRAMP-dependent tRNA surveillance pathway"/>
    <property type="evidence" value="ECO:0007669"/>
    <property type="project" value="TreeGrafter"/>
</dbReference>
<dbReference type="InterPro" id="IPR015847">
    <property type="entry name" value="ExoRNase_PH_dom2"/>
</dbReference>
<dbReference type="InterPro" id="IPR027408">
    <property type="entry name" value="PNPase/RNase_PH_dom_sf"/>
</dbReference>
<accession>A0A1E3PKB6</accession>
<dbReference type="InterPro" id="IPR036345">
    <property type="entry name" value="ExoRNase_PH_dom2_sf"/>
</dbReference>
<dbReference type="OrthoDB" id="10264038at2759"/>
<organism evidence="13 14">
    <name type="scientific">Nadsonia fulvescens var. elongata DSM 6958</name>
    <dbReference type="NCBI Taxonomy" id="857566"/>
    <lineage>
        <taxon>Eukaryota</taxon>
        <taxon>Fungi</taxon>
        <taxon>Dikarya</taxon>
        <taxon>Ascomycota</taxon>
        <taxon>Saccharomycotina</taxon>
        <taxon>Dipodascomycetes</taxon>
        <taxon>Dipodascales</taxon>
        <taxon>Dipodascales incertae sedis</taxon>
        <taxon>Nadsonia</taxon>
    </lineage>
</organism>
<name>A0A1E3PKB6_9ASCO</name>
<dbReference type="GO" id="GO:0000467">
    <property type="term" value="P:exonucleolytic trimming to generate mature 3'-end of 5.8S rRNA from tricistronic rRNA transcript (SSU-rRNA, 5.8S rRNA, LSU-rRNA)"/>
    <property type="evidence" value="ECO:0007669"/>
    <property type="project" value="TreeGrafter"/>
</dbReference>
<evidence type="ECO:0000259" key="11">
    <source>
        <dbReference type="Pfam" id="PF01138"/>
    </source>
</evidence>
<evidence type="ECO:0000256" key="6">
    <source>
        <dbReference type="ARBA" id="ARBA00022552"/>
    </source>
</evidence>
<dbReference type="STRING" id="857566.A0A1E3PKB6"/>
<keyword evidence="8" id="KW-0694">RNA-binding</keyword>
<dbReference type="GO" id="GO:0035925">
    <property type="term" value="F:mRNA 3'-UTR AU-rich region binding"/>
    <property type="evidence" value="ECO:0007669"/>
    <property type="project" value="TreeGrafter"/>
</dbReference>
<protein>
    <recommendedName>
        <fullName evidence="4">Exosome complex component RRP45</fullName>
    </recommendedName>
    <alternativeName>
        <fullName evidence="10">Ribosomal RNA-processing protein 45</fullName>
    </alternativeName>
</protein>
<evidence type="ECO:0000256" key="4">
    <source>
        <dbReference type="ARBA" id="ARBA00019572"/>
    </source>
</evidence>
<evidence type="ECO:0000256" key="7">
    <source>
        <dbReference type="ARBA" id="ARBA00022835"/>
    </source>
</evidence>
<dbReference type="InterPro" id="IPR001247">
    <property type="entry name" value="ExoRNase_PH_dom1"/>
</dbReference>
<evidence type="ECO:0000256" key="1">
    <source>
        <dbReference type="ARBA" id="ARBA00004496"/>
    </source>
</evidence>